<evidence type="ECO:0000313" key="7">
    <source>
        <dbReference type="Proteomes" id="UP000054988"/>
    </source>
</evidence>
<keyword evidence="5" id="KW-0489">Methyltransferase</keyword>
<dbReference type="GO" id="GO:0004671">
    <property type="term" value="F:protein C-terminal S-isoprenylcysteine carboxyl O-methyltransferase activity"/>
    <property type="evidence" value="ECO:0007669"/>
    <property type="project" value="UniProtKB-EC"/>
</dbReference>
<feature type="transmembrane region" description="Helical" evidence="5">
    <location>
        <begin position="98"/>
        <end position="116"/>
    </location>
</feature>
<dbReference type="eggNOG" id="ENOG502S9FN">
    <property type="taxonomic scope" value="Eukaryota"/>
</dbReference>
<feature type="transmembrane region" description="Helical" evidence="5">
    <location>
        <begin position="150"/>
        <end position="170"/>
    </location>
</feature>
<comment type="catalytic activity">
    <reaction evidence="5">
        <text>[protein]-C-terminal S-[(2E,6E)-farnesyl]-L-cysteine + S-adenosyl-L-methionine = [protein]-C-terminal S-[(2E,6E)-farnesyl]-L-cysteine methyl ester + S-adenosyl-L-homocysteine</text>
        <dbReference type="Rhea" id="RHEA:21672"/>
        <dbReference type="Rhea" id="RHEA-COMP:12125"/>
        <dbReference type="Rhea" id="RHEA-COMP:12126"/>
        <dbReference type="ChEBI" id="CHEBI:57856"/>
        <dbReference type="ChEBI" id="CHEBI:59789"/>
        <dbReference type="ChEBI" id="CHEBI:90510"/>
        <dbReference type="ChEBI" id="CHEBI:90511"/>
        <dbReference type="EC" id="2.1.1.100"/>
    </reaction>
</comment>
<dbReference type="GO" id="GO:0032259">
    <property type="term" value="P:methylation"/>
    <property type="evidence" value="ECO:0007669"/>
    <property type="project" value="UniProtKB-KW"/>
</dbReference>
<reference evidence="6 7" key="1">
    <citation type="submission" date="2015-12" db="EMBL/GenBank/DDBJ databases">
        <title>Draft genome sequence of Moniliophthora roreri, the causal agent of frosty pod rot of cacao.</title>
        <authorList>
            <person name="Aime M.C."/>
            <person name="Diaz-Valderrama J.R."/>
            <person name="Kijpornyongpan T."/>
            <person name="Phillips-Mora W."/>
        </authorList>
    </citation>
    <scope>NUCLEOTIDE SEQUENCE [LARGE SCALE GENOMIC DNA]</scope>
    <source>
        <strain evidence="6 7">MCA 2952</strain>
    </source>
</reference>
<keyword evidence="5" id="KW-0256">Endoplasmic reticulum</keyword>
<proteinExistence type="inferred from homology"/>
<keyword evidence="5" id="KW-0949">S-adenosyl-L-methionine</keyword>
<gene>
    <name evidence="6" type="ORF">WG66_688</name>
</gene>
<sequence>MSIWRIPCLALAMIGMQVTMTPPHPPPLKGEEAPSTSWEFLVKQRCCPVFVKSMCWFAALAEWLVIFSTYTRSVGISQTLLSVLDSRGRVDHIHASPMFVMGTLLATFGGFIRYACYRELGRLFTFEMSIRKEHRLVTTGPYALVRHPGYTGVVCTVMGIAILHLAPGSWANECGILSTKLGKFAMILYLGVTGLVTVGLLKRMEKEDVALREIFKHGWDEWAKKVPWRLFPGIY</sequence>
<dbReference type="Proteomes" id="UP000054988">
    <property type="component" value="Unassembled WGS sequence"/>
</dbReference>
<comment type="subcellular location">
    <subcellularLocation>
        <location evidence="5">Endoplasmic reticulum membrane</location>
        <topology evidence="5">Multi-pass membrane protein</topology>
    </subcellularLocation>
    <subcellularLocation>
        <location evidence="1">Membrane</location>
        <topology evidence="1">Multi-pass membrane protein</topology>
    </subcellularLocation>
</comment>
<keyword evidence="4 5" id="KW-0472">Membrane</keyword>
<evidence type="ECO:0000256" key="3">
    <source>
        <dbReference type="ARBA" id="ARBA00022989"/>
    </source>
</evidence>
<protein>
    <recommendedName>
        <fullName evidence="5">Protein-S-isoprenylcysteine O-methyltransferase</fullName>
        <ecNumber evidence="5">2.1.1.100</ecNumber>
    </recommendedName>
</protein>
<keyword evidence="3 5" id="KW-1133">Transmembrane helix</keyword>
<dbReference type="Gene3D" id="1.20.120.1630">
    <property type="match status" value="1"/>
</dbReference>
<keyword evidence="5" id="KW-0808">Transferase</keyword>
<comment type="similarity">
    <text evidence="5">Belongs to the class VI-like SAM-binding methyltransferase superfamily. Isoprenylcysteine carboxyl methyltransferase family.</text>
</comment>
<dbReference type="Pfam" id="PF04140">
    <property type="entry name" value="ICMT"/>
    <property type="match status" value="1"/>
</dbReference>
<dbReference type="PANTHER" id="PTHR12714">
    <property type="entry name" value="PROTEIN-S ISOPRENYLCYSTEINE O-METHYLTRANSFERASE"/>
    <property type="match status" value="1"/>
</dbReference>
<organism evidence="6 7">
    <name type="scientific">Moniliophthora roreri</name>
    <name type="common">Frosty pod rot fungus</name>
    <name type="synonym">Monilia roreri</name>
    <dbReference type="NCBI Taxonomy" id="221103"/>
    <lineage>
        <taxon>Eukaryota</taxon>
        <taxon>Fungi</taxon>
        <taxon>Dikarya</taxon>
        <taxon>Basidiomycota</taxon>
        <taxon>Agaricomycotina</taxon>
        <taxon>Agaricomycetes</taxon>
        <taxon>Agaricomycetidae</taxon>
        <taxon>Agaricales</taxon>
        <taxon>Marasmiineae</taxon>
        <taxon>Marasmiaceae</taxon>
        <taxon>Moniliophthora</taxon>
    </lineage>
</organism>
<evidence type="ECO:0000313" key="6">
    <source>
        <dbReference type="EMBL" id="KTB46757.1"/>
    </source>
</evidence>
<comment type="caution">
    <text evidence="5">Lacks conserved residue(s) required for the propagation of feature annotation.</text>
</comment>
<dbReference type="GO" id="GO:0005789">
    <property type="term" value="C:endoplasmic reticulum membrane"/>
    <property type="evidence" value="ECO:0007669"/>
    <property type="project" value="UniProtKB-SubCell"/>
</dbReference>
<evidence type="ECO:0000256" key="2">
    <source>
        <dbReference type="ARBA" id="ARBA00022692"/>
    </source>
</evidence>
<name>A0A0W0GDW5_MONRR</name>
<dbReference type="EMBL" id="LATX01000267">
    <property type="protein sequence ID" value="KTB46757.1"/>
    <property type="molecule type" value="Genomic_DNA"/>
</dbReference>
<dbReference type="AlphaFoldDB" id="A0A0W0GDW5"/>
<evidence type="ECO:0000256" key="5">
    <source>
        <dbReference type="RuleBase" id="RU362022"/>
    </source>
</evidence>
<dbReference type="PANTHER" id="PTHR12714:SF9">
    <property type="entry name" value="PROTEIN-S-ISOPRENYLCYSTEINE O-METHYLTRANSFERASE"/>
    <property type="match status" value="1"/>
</dbReference>
<keyword evidence="2 5" id="KW-0812">Transmembrane</keyword>
<comment type="caution">
    <text evidence="6">The sequence shown here is derived from an EMBL/GenBank/DDBJ whole genome shotgun (WGS) entry which is preliminary data.</text>
</comment>
<accession>A0A0W0GDW5</accession>
<evidence type="ECO:0000256" key="1">
    <source>
        <dbReference type="ARBA" id="ARBA00004141"/>
    </source>
</evidence>
<feature type="transmembrane region" description="Helical" evidence="5">
    <location>
        <begin position="182"/>
        <end position="201"/>
    </location>
</feature>
<dbReference type="InterPro" id="IPR007269">
    <property type="entry name" value="ICMT_MeTrfase"/>
</dbReference>
<dbReference type="EC" id="2.1.1.100" evidence="5"/>
<evidence type="ECO:0000256" key="4">
    <source>
        <dbReference type="ARBA" id="ARBA00023136"/>
    </source>
</evidence>